<evidence type="ECO:0000313" key="1">
    <source>
        <dbReference type="EMBL" id="NKE64465.1"/>
    </source>
</evidence>
<protein>
    <submittedName>
        <fullName evidence="1">Uncharacterized protein</fullName>
    </submittedName>
</protein>
<sequence>MLKTTLAAALVTVGALGLTGCDVEKTQEGNVSVPKYEVEKKASGDVTLPKYDVTTPDVKVGSAETTINVPKVTTEEKKIEVPTVQVTPAPDKDDNKKTQ</sequence>
<dbReference type="RefSeq" id="WP_168105551.1">
    <property type="nucleotide sequence ID" value="NZ_VTOX01000001.1"/>
</dbReference>
<accession>A0A7X6I4S0</accession>
<proteinExistence type="predicted"/>
<dbReference type="EMBL" id="VTOX01000001">
    <property type="protein sequence ID" value="NKE64465.1"/>
    <property type="molecule type" value="Genomic_DNA"/>
</dbReference>
<organism evidence="1 2">
    <name type="scientific">Ramlibacter lithotrophicus</name>
    <dbReference type="NCBI Taxonomy" id="2606681"/>
    <lineage>
        <taxon>Bacteria</taxon>
        <taxon>Pseudomonadati</taxon>
        <taxon>Pseudomonadota</taxon>
        <taxon>Betaproteobacteria</taxon>
        <taxon>Burkholderiales</taxon>
        <taxon>Comamonadaceae</taxon>
        <taxon>Ramlibacter</taxon>
    </lineage>
</organism>
<name>A0A7X6I4S0_9BURK</name>
<gene>
    <name evidence="1" type="ORF">RAMLITH_01410</name>
</gene>
<evidence type="ECO:0000313" key="2">
    <source>
        <dbReference type="Proteomes" id="UP000521868"/>
    </source>
</evidence>
<dbReference type="AlphaFoldDB" id="A0A7X6I4S0"/>
<comment type="caution">
    <text evidence="1">The sequence shown here is derived from an EMBL/GenBank/DDBJ whole genome shotgun (WGS) entry which is preliminary data.</text>
</comment>
<dbReference type="Proteomes" id="UP000521868">
    <property type="component" value="Unassembled WGS sequence"/>
</dbReference>
<dbReference type="PROSITE" id="PS51257">
    <property type="entry name" value="PROKAR_LIPOPROTEIN"/>
    <property type="match status" value="1"/>
</dbReference>
<reference evidence="1 2" key="1">
    <citation type="journal article" date="2020" name="Nature">
        <title>Bacterial chemolithoautotrophy via manganese oxidation.</title>
        <authorList>
            <person name="Yu H."/>
            <person name="Leadbetter J.R."/>
        </authorList>
    </citation>
    <scope>NUCLEOTIDE SEQUENCE [LARGE SCALE GENOMIC DNA]</scope>
    <source>
        <strain evidence="1 2">RBP-1</strain>
    </source>
</reference>
<keyword evidence="2" id="KW-1185">Reference proteome</keyword>